<gene>
    <name evidence="7" type="ORF">GCM10009019_15710</name>
</gene>
<feature type="transmembrane region" description="Helical" evidence="6">
    <location>
        <begin position="226"/>
        <end position="248"/>
    </location>
</feature>
<dbReference type="PIRSF" id="PIRSF006060">
    <property type="entry name" value="AA_transporter"/>
    <property type="match status" value="1"/>
</dbReference>
<dbReference type="PANTHER" id="PTHR42770">
    <property type="entry name" value="AMINO ACID TRANSPORTER-RELATED"/>
    <property type="match status" value="1"/>
</dbReference>
<accession>A0AAV3T288</accession>
<dbReference type="Pfam" id="PF13520">
    <property type="entry name" value="AA_permease_2"/>
    <property type="match status" value="1"/>
</dbReference>
<feature type="transmembrane region" description="Helical" evidence="6">
    <location>
        <begin position="180"/>
        <end position="205"/>
    </location>
</feature>
<comment type="caution">
    <text evidence="7">The sequence shown here is derived from an EMBL/GenBank/DDBJ whole genome shotgun (WGS) entry which is preliminary data.</text>
</comment>
<reference evidence="7 8" key="1">
    <citation type="journal article" date="2019" name="Int. J. Syst. Evol. Microbiol.">
        <title>The Global Catalogue of Microorganisms (GCM) 10K type strain sequencing project: providing services to taxonomists for standard genome sequencing and annotation.</title>
        <authorList>
            <consortium name="The Broad Institute Genomics Platform"/>
            <consortium name="The Broad Institute Genome Sequencing Center for Infectious Disease"/>
            <person name="Wu L."/>
            <person name="Ma J."/>
        </authorList>
    </citation>
    <scope>NUCLEOTIDE SEQUENCE [LARGE SCALE GENOMIC DNA]</scope>
    <source>
        <strain evidence="7 8">JCM 16327</strain>
    </source>
</reference>
<evidence type="ECO:0000256" key="2">
    <source>
        <dbReference type="ARBA" id="ARBA00022475"/>
    </source>
</evidence>
<feature type="transmembrane region" description="Helical" evidence="6">
    <location>
        <begin position="378"/>
        <end position="397"/>
    </location>
</feature>
<evidence type="ECO:0000256" key="4">
    <source>
        <dbReference type="ARBA" id="ARBA00022989"/>
    </source>
</evidence>
<sequence>MSDDGLGLSASVAIALGGMIGGGIFSILGLVATIAGPRTWLAFVLAGVVAACAGYSYNKLNEVSEPNGGSVTYVQRFSGNTTLAGMVGWTLLFGYVGSMAMYAYAFGSFTVELAGVHAVLGVPTRPVVSALAVAGFVALNLLGARASGTTENVLVGAKILILVVVGGWGAYYGAQTGRLGFGVGGVGGLDPLVAAAVSFVAFQGWQLLFYDRDSIRDPDRTIPRSVYAAIAVAVLVYVLVAVVTTSLLTPAQILEYKHVALAKAAEPFMGSAGYAVVSVAALVSTGSAINATLFSGAHFAKGMIDENLLPDRVGDSGADGAPERTLVLLGIVTVAFTVYGSLDGITSFASLAFIAVFGVMSALAFTQRHDDRVSWLPPLLGALGCAVFAPLMFYHLATREPNVFGAVVLTALAVFVVEVTYFERRKLARVASAVEDGIEDGLH</sequence>
<name>A0AAV3T288_9EURY</name>
<feature type="transmembrane region" description="Helical" evidence="6">
    <location>
        <begin position="268"/>
        <end position="294"/>
    </location>
</feature>
<dbReference type="GO" id="GO:0005886">
    <property type="term" value="C:plasma membrane"/>
    <property type="evidence" value="ECO:0007669"/>
    <property type="project" value="UniProtKB-SubCell"/>
</dbReference>
<feature type="transmembrane region" description="Helical" evidence="6">
    <location>
        <begin position="403"/>
        <end position="422"/>
    </location>
</feature>
<dbReference type="AlphaFoldDB" id="A0AAV3T288"/>
<feature type="transmembrane region" description="Helical" evidence="6">
    <location>
        <begin position="6"/>
        <end position="32"/>
    </location>
</feature>
<dbReference type="PANTHER" id="PTHR42770:SF11">
    <property type="entry name" value="INNER MEMBRANE TRANSPORT PROTEIN YBAT"/>
    <property type="match status" value="1"/>
</dbReference>
<feature type="transmembrane region" description="Helical" evidence="6">
    <location>
        <begin position="348"/>
        <end position="366"/>
    </location>
</feature>
<comment type="subcellular location">
    <subcellularLocation>
        <location evidence="1">Cell membrane</location>
        <topology evidence="1">Multi-pass membrane protein</topology>
    </subcellularLocation>
</comment>
<evidence type="ECO:0000313" key="7">
    <source>
        <dbReference type="EMBL" id="GAA0653244.1"/>
    </source>
</evidence>
<feature type="transmembrane region" description="Helical" evidence="6">
    <location>
        <begin position="126"/>
        <end position="143"/>
    </location>
</feature>
<evidence type="ECO:0000256" key="6">
    <source>
        <dbReference type="SAM" id="Phobius"/>
    </source>
</evidence>
<dbReference type="Gene3D" id="1.20.1740.10">
    <property type="entry name" value="Amino acid/polyamine transporter I"/>
    <property type="match status" value="1"/>
</dbReference>
<proteinExistence type="predicted"/>
<evidence type="ECO:0000256" key="3">
    <source>
        <dbReference type="ARBA" id="ARBA00022692"/>
    </source>
</evidence>
<evidence type="ECO:0000256" key="5">
    <source>
        <dbReference type="ARBA" id="ARBA00023136"/>
    </source>
</evidence>
<dbReference type="Proteomes" id="UP001500194">
    <property type="component" value="Unassembled WGS sequence"/>
</dbReference>
<keyword evidence="8" id="KW-1185">Reference proteome</keyword>
<dbReference type="EMBL" id="BAAADU010000002">
    <property type="protein sequence ID" value="GAA0653244.1"/>
    <property type="molecule type" value="Genomic_DNA"/>
</dbReference>
<evidence type="ECO:0000313" key="8">
    <source>
        <dbReference type="Proteomes" id="UP001500194"/>
    </source>
</evidence>
<evidence type="ECO:0000256" key="1">
    <source>
        <dbReference type="ARBA" id="ARBA00004651"/>
    </source>
</evidence>
<dbReference type="RefSeq" id="WP_227260747.1">
    <property type="nucleotide sequence ID" value="NZ_BAAADU010000002.1"/>
</dbReference>
<keyword evidence="5 6" id="KW-0472">Membrane</keyword>
<dbReference type="GO" id="GO:0022857">
    <property type="term" value="F:transmembrane transporter activity"/>
    <property type="evidence" value="ECO:0007669"/>
    <property type="project" value="InterPro"/>
</dbReference>
<dbReference type="InterPro" id="IPR050367">
    <property type="entry name" value="APC_superfamily"/>
</dbReference>
<feature type="transmembrane region" description="Helical" evidence="6">
    <location>
        <begin position="155"/>
        <end position="174"/>
    </location>
</feature>
<feature type="transmembrane region" description="Helical" evidence="6">
    <location>
        <begin position="39"/>
        <end position="57"/>
    </location>
</feature>
<keyword evidence="4 6" id="KW-1133">Transmembrane helix</keyword>
<keyword evidence="3 6" id="KW-0812">Transmembrane</keyword>
<keyword evidence="2" id="KW-1003">Cell membrane</keyword>
<dbReference type="InterPro" id="IPR002293">
    <property type="entry name" value="AA/rel_permease1"/>
</dbReference>
<organism evidence="7 8">
    <name type="scientific">Salarchaeum japonicum</name>
    <dbReference type="NCBI Taxonomy" id="555573"/>
    <lineage>
        <taxon>Archaea</taxon>
        <taxon>Methanobacteriati</taxon>
        <taxon>Methanobacteriota</taxon>
        <taxon>Stenosarchaea group</taxon>
        <taxon>Halobacteria</taxon>
        <taxon>Halobacteriales</taxon>
        <taxon>Halobacteriaceae</taxon>
    </lineage>
</organism>
<protein>
    <submittedName>
        <fullName evidence="7">Amino acid permease</fullName>
    </submittedName>
</protein>
<dbReference type="GeneID" id="68573753"/>